<dbReference type="Proteomes" id="UP000018877">
    <property type="component" value="Unassembled WGS sequence"/>
</dbReference>
<dbReference type="AlphaFoldDB" id="A0AB94IGQ7"/>
<dbReference type="CDD" id="cd00761">
    <property type="entry name" value="Glyco_tranf_GTA_type"/>
    <property type="match status" value="1"/>
</dbReference>
<sequence length="665" mass="77433">MFENVSIIIPFQTDNGPRAEAFEWLKRFYAAKMPEAELCLGLYNGDEINKAKAVNLAAKKATRDIFVIADADIVYDPQIIQDSIHLLNDAAWVVPFTEIYDIPKYETRRLFKKTPKWPLDVELANCIKANWIYNGFAGKLNVIPRKNFEAAGGFDERFVGWGGEDDAFSHAVNTICGHFVNYRARIFHLWHPSSHYATNPNGEANKKLLNRYIAASGNKDEMVKLIKERAGYQERINHNMEGYHQYSLSSKSKICFAILVHDNRPLVKELIDNVRYFCPNSSMVLYNGGDDPTLCDNLGVPVCPSSHKMERGFTTIYFLETMEWLEEMKMDYDYLVNIDSDALFIREGYEDFVQTQMMNTDYMAVKLRIPEKDWYIGYELMKEKNRWSQLFNINPFYGIFNVGQVFNRSLIGSLLRRKSMLKKALLETSSFGTDEFIFVNMAKELKYRIKKYPNNTDQLMIRYRPHFTLDEMIHSFNNIRNSWLCHPVYRDKHDLARKLIKHLATEQYSKKYRSKKYPWYQDNSHMYDLSLPITSGFGSEELIVRSNSFLTHYWQDKNKNKWYKSETFADGAVGVPVFFETHSGFFAVACKLAAGGVGLWTRDNQKAGHPWVGPYRITSEDVDPIMIAQLQDLKPILICRANNKLVYWLRDTDDRWKKGLPFNNS</sequence>
<evidence type="ECO:0000259" key="2">
    <source>
        <dbReference type="Pfam" id="PF02709"/>
    </source>
</evidence>
<comment type="caution">
    <text evidence="3">The sequence shown here is derived from an EMBL/GenBank/DDBJ whole genome shotgun (WGS) entry which is preliminary data.</text>
</comment>
<evidence type="ECO:0000313" key="3">
    <source>
        <dbReference type="EMBL" id="ETI66295.1"/>
    </source>
</evidence>
<evidence type="ECO:0000313" key="4">
    <source>
        <dbReference type="Proteomes" id="UP000018877"/>
    </source>
</evidence>
<reference evidence="3 4" key="1">
    <citation type="journal article" date="2014" name="Environ. Microbiol.">
        <title>The nitrate-ammonifying and nosZ-carrying bacterium Bacillus vireti is a potent source and sink for nitric and nitrous oxide under high nitrate conditions.</title>
        <authorList>
            <person name="Mania D."/>
            <person name="Heylen K."/>
            <person name="van Spanning R.J."/>
            <person name="Frostegard A."/>
        </authorList>
    </citation>
    <scope>NUCLEOTIDE SEQUENCE [LARGE SCALE GENOMIC DNA]</scope>
    <source>
        <strain evidence="3 4">LMG 21834</strain>
    </source>
</reference>
<keyword evidence="1" id="KW-0808">Transferase</keyword>
<keyword evidence="4" id="KW-1185">Reference proteome</keyword>
<dbReference type="GO" id="GO:0016740">
    <property type="term" value="F:transferase activity"/>
    <property type="evidence" value="ECO:0007669"/>
    <property type="project" value="UniProtKB-KW"/>
</dbReference>
<organism evidence="3 4">
    <name type="scientific">Neobacillus vireti LMG 21834</name>
    <dbReference type="NCBI Taxonomy" id="1131730"/>
    <lineage>
        <taxon>Bacteria</taxon>
        <taxon>Bacillati</taxon>
        <taxon>Bacillota</taxon>
        <taxon>Bacilli</taxon>
        <taxon>Bacillales</taxon>
        <taxon>Bacillaceae</taxon>
        <taxon>Neobacillus</taxon>
    </lineage>
</organism>
<proteinExistence type="predicted"/>
<dbReference type="InterPro" id="IPR029044">
    <property type="entry name" value="Nucleotide-diphossugar_trans"/>
</dbReference>
<name>A0AB94IGQ7_9BACI</name>
<dbReference type="Gene3D" id="3.90.550.10">
    <property type="entry name" value="Spore Coat Polysaccharide Biosynthesis Protein SpsA, Chain A"/>
    <property type="match status" value="1"/>
</dbReference>
<feature type="domain" description="Galactosyltransferase C-terminal" evidence="2">
    <location>
        <begin position="132"/>
        <end position="173"/>
    </location>
</feature>
<accession>A0AB94IGQ7</accession>
<dbReference type="RefSeq" id="WP_024030811.1">
    <property type="nucleotide sequence ID" value="NZ_ALAN01000154.1"/>
</dbReference>
<evidence type="ECO:0000256" key="1">
    <source>
        <dbReference type="ARBA" id="ARBA00022679"/>
    </source>
</evidence>
<dbReference type="InterPro" id="IPR027791">
    <property type="entry name" value="Galactosyl_T_C"/>
</dbReference>
<protein>
    <recommendedName>
        <fullName evidence="2">Galactosyltransferase C-terminal domain-containing protein</fullName>
    </recommendedName>
</protein>
<gene>
    <name evidence="3" type="ORF">BAVI_23258</name>
</gene>
<dbReference type="SUPFAM" id="SSF53448">
    <property type="entry name" value="Nucleotide-diphospho-sugar transferases"/>
    <property type="match status" value="1"/>
</dbReference>
<dbReference type="EMBL" id="ALAN01000154">
    <property type="protein sequence ID" value="ETI66295.1"/>
    <property type="molecule type" value="Genomic_DNA"/>
</dbReference>
<dbReference type="Pfam" id="PF02709">
    <property type="entry name" value="Glyco_transf_7C"/>
    <property type="match status" value="1"/>
</dbReference>